<gene>
    <name evidence="3" type="ORF">ACFQ2K_46815</name>
</gene>
<proteinExistence type="predicted"/>
<evidence type="ECO:0000313" key="3">
    <source>
        <dbReference type="EMBL" id="MFD0629018.1"/>
    </source>
</evidence>
<dbReference type="Pfam" id="PF19853">
    <property type="entry name" value="DUF6328"/>
    <property type="match status" value="1"/>
</dbReference>
<protein>
    <submittedName>
        <fullName evidence="3">DUF6328 family protein</fullName>
    </submittedName>
</protein>
<dbReference type="EMBL" id="JBHTGL010000008">
    <property type="protein sequence ID" value="MFD0629018.1"/>
    <property type="molecule type" value="Genomic_DNA"/>
</dbReference>
<feature type="transmembrane region" description="Helical" evidence="2">
    <location>
        <begin position="142"/>
        <end position="165"/>
    </location>
</feature>
<feature type="transmembrane region" description="Helical" evidence="2">
    <location>
        <begin position="70"/>
        <end position="92"/>
    </location>
</feature>
<comment type="caution">
    <text evidence="3">The sequence shown here is derived from an EMBL/GenBank/DDBJ whole genome shotgun (WGS) entry which is preliminary data.</text>
</comment>
<accession>A0ABW2XB38</accession>
<evidence type="ECO:0000313" key="4">
    <source>
        <dbReference type="Proteomes" id="UP001596915"/>
    </source>
</evidence>
<name>A0ABW2XB38_9ACTN</name>
<dbReference type="SUPFAM" id="SSF103473">
    <property type="entry name" value="MFS general substrate transporter"/>
    <property type="match status" value="1"/>
</dbReference>
<keyword evidence="4" id="KW-1185">Reference proteome</keyword>
<keyword evidence="2" id="KW-0472">Membrane</keyword>
<feature type="region of interest" description="Disordered" evidence="1">
    <location>
        <begin position="1"/>
        <end position="27"/>
    </location>
</feature>
<evidence type="ECO:0000256" key="1">
    <source>
        <dbReference type="SAM" id="MobiDB-lite"/>
    </source>
</evidence>
<feature type="transmembrane region" description="Helical" evidence="2">
    <location>
        <begin position="38"/>
        <end position="58"/>
    </location>
</feature>
<feature type="transmembrane region" description="Helical" evidence="2">
    <location>
        <begin position="113"/>
        <end position="136"/>
    </location>
</feature>
<reference evidence="4" key="1">
    <citation type="journal article" date="2019" name="Int. J. Syst. Evol. Microbiol.">
        <title>The Global Catalogue of Microorganisms (GCM) 10K type strain sequencing project: providing services to taxonomists for standard genome sequencing and annotation.</title>
        <authorList>
            <consortium name="The Broad Institute Genomics Platform"/>
            <consortium name="The Broad Institute Genome Sequencing Center for Infectious Disease"/>
            <person name="Wu L."/>
            <person name="Ma J."/>
        </authorList>
    </citation>
    <scope>NUCLEOTIDE SEQUENCE [LARGE SCALE GENOMIC DNA]</scope>
    <source>
        <strain evidence="4">JCM 12607</strain>
    </source>
</reference>
<keyword evidence="2" id="KW-1133">Transmembrane helix</keyword>
<dbReference type="InterPro" id="IPR046291">
    <property type="entry name" value="DUF6328"/>
</dbReference>
<evidence type="ECO:0000256" key="2">
    <source>
        <dbReference type="SAM" id="Phobius"/>
    </source>
</evidence>
<keyword evidence="2" id="KW-0812">Transmembrane</keyword>
<dbReference type="Proteomes" id="UP001596915">
    <property type="component" value="Unassembled WGS sequence"/>
</dbReference>
<organism evidence="3 4">
    <name type="scientific">Streptomyces sanglieri</name>
    <dbReference type="NCBI Taxonomy" id="193460"/>
    <lineage>
        <taxon>Bacteria</taxon>
        <taxon>Bacillati</taxon>
        <taxon>Actinomycetota</taxon>
        <taxon>Actinomycetes</taxon>
        <taxon>Kitasatosporales</taxon>
        <taxon>Streptomycetaceae</taxon>
        <taxon>Streptomyces</taxon>
    </lineage>
</organism>
<dbReference type="InterPro" id="IPR036259">
    <property type="entry name" value="MFS_trans_sf"/>
</dbReference>
<sequence>MTSTAHRPDRGRPGRDDGRDETPEERADRRWTDLLQELRVAQTGVQILFGFLLAVVFQPRFAELSDTDRTIYVATVVLGSATAAALIGPVSYHRLLTGRRLKPQTVTWASRMTVVGLVLLFCTMCSALLLILRVALHNSVALWLVGGMALWFLICWFVFPAWALARSSSTRDT</sequence>